<dbReference type="AlphaFoldDB" id="A0A7J6AV39"/>
<keyword evidence="5" id="KW-0805">Transcription regulation</keyword>
<evidence type="ECO:0000256" key="1">
    <source>
        <dbReference type="ARBA" id="ARBA00004123"/>
    </source>
</evidence>
<dbReference type="InterPro" id="IPR001214">
    <property type="entry name" value="SET_dom"/>
</dbReference>
<comment type="caution">
    <text evidence="10">The sequence shown here is derived from an EMBL/GenBank/DDBJ whole genome shotgun (WGS) entry which is preliminary data.</text>
</comment>
<dbReference type="PROSITE" id="PS50280">
    <property type="entry name" value="SET"/>
    <property type="match status" value="1"/>
</dbReference>
<keyword evidence="6" id="KW-0804">Transcription</keyword>
<evidence type="ECO:0000256" key="4">
    <source>
        <dbReference type="ARBA" id="ARBA00022691"/>
    </source>
</evidence>
<feature type="region of interest" description="Disordered" evidence="8">
    <location>
        <begin position="55"/>
        <end position="103"/>
    </location>
</feature>
<proteinExistence type="predicted"/>
<dbReference type="GO" id="GO:0042054">
    <property type="term" value="F:histone methyltransferase activity"/>
    <property type="evidence" value="ECO:0007669"/>
    <property type="project" value="InterPro"/>
</dbReference>
<feature type="compositionally biased region" description="Acidic residues" evidence="8">
    <location>
        <begin position="89"/>
        <end position="99"/>
    </location>
</feature>
<keyword evidence="4" id="KW-0949">S-adenosyl-L-methionine</keyword>
<dbReference type="InterPro" id="IPR050331">
    <property type="entry name" value="Zinc_finger"/>
</dbReference>
<dbReference type="EMBL" id="JAAGNN010000008">
    <property type="protein sequence ID" value="KAF4086476.1"/>
    <property type="molecule type" value="Genomic_DNA"/>
</dbReference>
<feature type="region of interest" description="Disordered" evidence="8">
    <location>
        <begin position="1"/>
        <end position="23"/>
    </location>
</feature>
<dbReference type="Pfam" id="PF21549">
    <property type="entry name" value="PRDM2_PR"/>
    <property type="match status" value="1"/>
</dbReference>
<evidence type="ECO:0000313" key="10">
    <source>
        <dbReference type="EMBL" id="KAF4086476.1"/>
    </source>
</evidence>
<dbReference type="GO" id="GO:0032259">
    <property type="term" value="P:methylation"/>
    <property type="evidence" value="ECO:0007669"/>
    <property type="project" value="UniProtKB-KW"/>
</dbReference>
<dbReference type="CDD" id="cd19193">
    <property type="entry name" value="PR-SET_PRDM7_9"/>
    <property type="match status" value="1"/>
</dbReference>
<reference evidence="10 11" key="1">
    <citation type="submission" date="2020-02" db="EMBL/GenBank/DDBJ databases">
        <title>A chromosome-scale genome assembly of the black bullhead catfish (Ameiurus melas).</title>
        <authorList>
            <person name="Wen M."/>
            <person name="Zham M."/>
            <person name="Cabau C."/>
            <person name="Klopp C."/>
            <person name="Donnadieu C."/>
            <person name="Roques C."/>
            <person name="Bouchez O."/>
            <person name="Lampietro C."/>
            <person name="Jouanno E."/>
            <person name="Herpin A."/>
            <person name="Louis A."/>
            <person name="Berthelot C."/>
            <person name="Parey E."/>
            <person name="Roest-Crollius H."/>
            <person name="Braasch I."/>
            <person name="Postlethwait J."/>
            <person name="Robinson-Rechavi M."/>
            <person name="Echchiki A."/>
            <person name="Begum T."/>
            <person name="Montfort J."/>
            <person name="Schartl M."/>
            <person name="Bobe J."/>
            <person name="Guiguen Y."/>
        </authorList>
    </citation>
    <scope>NUCLEOTIDE SEQUENCE [LARGE SCALE GENOMIC DNA]</scope>
    <source>
        <strain evidence="10">M_S1</strain>
        <tissue evidence="10">Blood</tissue>
    </source>
</reference>
<dbReference type="InterPro" id="IPR046341">
    <property type="entry name" value="SET_dom_sf"/>
</dbReference>
<feature type="domain" description="SET" evidence="9">
    <location>
        <begin position="176"/>
        <end position="290"/>
    </location>
</feature>
<protein>
    <recommendedName>
        <fullName evidence="9">SET domain-containing protein</fullName>
    </recommendedName>
</protein>
<evidence type="ECO:0000256" key="2">
    <source>
        <dbReference type="ARBA" id="ARBA00022603"/>
    </source>
</evidence>
<keyword evidence="7" id="KW-0539">Nucleus</keyword>
<evidence type="ECO:0000256" key="6">
    <source>
        <dbReference type="ARBA" id="ARBA00023163"/>
    </source>
</evidence>
<dbReference type="PANTHER" id="PTHR16515">
    <property type="entry name" value="PR DOMAIN ZINC FINGER PROTEIN"/>
    <property type="match status" value="1"/>
</dbReference>
<dbReference type="Gene3D" id="2.170.270.10">
    <property type="entry name" value="SET domain"/>
    <property type="match status" value="1"/>
</dbReference>
<evidence type="ECO:0000256" key="7">
    <source>
        <dbReference type="ARBA" id="ARBA00023242"/>
    </source>
</evidence>
<keyword evidence="3" id="KW-0808">Transferase</keyword>
<sequence>MESEDVKHGPFRETAHAPAPADSQLCEDMQTCTTSAGGTSGGCVTIVDQQKVVKKEEPEDEGYLYGEISEKNVSPVDQSDEELMKTVKEEEEPEEDDYLSEGTPSVRRVIIVDEDNEVFQKKPIKEEEPEDDDYLYCEDCKSFFISECEVHGPALFIRDTLVPMGVVDRARQTLPLELEILKSSISDSGLGVFNKGETLPVGVHFGPYQGDPVDREEAMNSVYSWVIYKSIQCEEYVDATRETHANWMRYVNCARSSEEKNLMAFQYQGGILYRCCQPIEPGQELLVWYEEEYAKHLGVTFDYLWNKKSTNGNCEVDLHQ</sequence>
<evidence type="ECO:0000256" key="5">
    <source>
        <dbReference type="ARBA" id="ARBA00023015"/>
    </source>
</evidence>
<feature type="compositionally biased region" description="Basic and acidic residues" evidence="8">
    <location>
        <begin position="1"/>
        <end position="15"/>
    </location>
</feature>
<dbReference type="SUPFAM" id="SSF82199">
    <property type="entry name" value="SET domain"/>
    <property type="match status" value="1"/>
</dbReference>
<comment type="subcellular location">
    <subcellularLocation>
        <location evidence="1">Nucleus</location>
    </subcellularLocation>
</comment>
<evidence type="ECO:0000313" key="11">
    <source>
        <dbReference type="Proteomes" id="UP000593565"/>
    </source>
</evidence>
<keyword evidence="11" id="KW-1185">Reference proteome</keyword>
<dbReference type="InterPro" id="IPR044417">
    <property type="entry name" value="PRDM7_9_PR-SET"/>
</dbReference>
<gene>
    <name evidence="10" type="ORF">AMELA_G00106820</name>
</gene>
<dbReference type="GO" id="GO:0010468">
    <property type="term" value="P:regulation of gene expression"/>
    <property type="evidence" value="ECO:0007669"/>
    <property type="project" value="TreeGrafter"/>
</dbReference>
<dbReference type="Proteomes" id="UP000593565">
    <property type="component" value="Unassembled WGS sequence"/>
</dbReference>
<accession>A0A7J6AV39</accession>
<dbReference type="PANTHER" id="PTHR16515:SF45">
    <property type="entry name" value="HISTONE-LYSINE N-METHYLTRANSFERASE PRDM9"/>
    <property type="match status" value="1"/>
</dbReference>
<evidence type="ECO:0000256" key="8">
    <source>
        <dbReference type="SAM" id="MobiDB-lite"/>
    </source>
</evidence>
<keyword evidence="2" id="KW-0489">Methyltransferase</keyword>
<evidence type="ECO:0000256" key="3">
    <source>
        <dbReference type="ARBA" id="ARBA00022679"/>
    </source>
</evidence>
<dbReference type="GO" id="GO:0005634">
    <property type="term" value="C:nucleus"/>
    <property type="evidence" value="ECO:0007669"/>
    <property type="project" value="UniProtKB-SubCell"/>
</dbReference>
<organism evidence="10 11">
    <name type="scientific">Ameiurus melas</name>
    <name type="common">Black bullhead</name>
    <name type="synonym">Silurus melas</name>
    <dbReference type="NCBI Taxonomy" id="219545"/>
    <lineage>
        <taxon>Eukaryota</taxon>
        <taxon>Metazoa</taxon>
        <taxon>Chordata</taxon>
        <taxon>Craniata</taxon>
        <taxon>Vertebrata</taxon>
        <taxon>Euteleostomi</taxon>
        <taxon>Actinopterygii</taxon>
        <taxon>Neopterygii</taxon>
        <taxon>Teleostei</taxon>
        <taxon>Ostariophysi</taxon>
        <taxon>Siluriformes</taxon>
        <taxon>Ictaluridae</taxon>
        <taxon>Ameiurus</taxon>
    </lineage>
</organism>
<name>A0A7J6AV39_AMEME</name>
<evidence type="ECO:0000259" key="9">
    <source>
        <dbReference type="PROSITE" id="PS50280"/>
    </source>
</evidence>